<dbReference type="PANTHER" id="PTHR10851:SF0">
    <property type="entry name" value="PYRIDOXINE-5'-PHOSPHATE OXIDASE"/>
    <property type="match status" value="1"/>
</dbReference>
<name>A0A1H2HLD7_9GAMM</name>
<dbReference type="OrthoDB" id="9780392at2"/>
<keyword evidence="9" id="KW-1185">Reference proteome</keyword>
<dbReference type="GO" id="GO:0004733">
    <property type="term" value="F:pyridoxamine phosphate oxidase activity"/>
    <property type="evidence" value="ECO:0007669"/>
    <property type="project" value="InterPro"/>
</dbReference>
<feature type="binding site" evidence="5">
    <location>
        <position position="63"/>
    </location>
    <ligand>
        <name>FMN</name>
        <dbReference type="ChEBI" id="CHEBI:58210"/>
    </ligand>
</feature>
<evidence type="ECO:0000259" key="6">
    <source>
        <dbReference type="Pfam" id="PF01243"/>
    </source>
</evidence>
<evidence type="ECO:0000256" key="2">
    <source>
        <dbReference type="ARBA" id="ARBA00022630"/>
    </source>
</evidence>
<dbReference type="EMBL" id="LT629787">
    <property type="protein sequence ID" value="SDU32644.1"/>
    <property type="molecule type" value="Genomic_DNA"/>
</dbReference>
<dbReference type="Pfam" id="PF10590">
    <property type="entry name" value="PNP_phzG_C"/>
    <property type="match status" value="1"/>
</dbReference>
<evidence type="ECO:0000256" key="1">
    <source>
        <dbReference type="ARBA" id="ARBA00007301"/>
    </source>
</evidence>
<accession>A0A1H2HLD7</accession>
<evidence type="ECO:0000313" key="8">
    <source>
        <dbReference type="EMBL" id="SDU32644.1"/>
    </source>
</evidence>
<dbReference type="NCBIfam" id="NF004231">
    <property type="entry name" value="PRK05679.1"/>
    <property type="match status" value="1"/>
</dbReference>
<dbReference type="Proteomes" id="UP000243924">
    <property type="component" value="Chromosome I"/>
</dbReference>
<feature type="binding site" evidence="5">
    <location>
        <begin position="120"/>
        <end position="121"/>
    </location>
    <ligand>
        <name>FMN</name>
        <dbReference type="ChEBI" id="CHEBI:58210"/>
    </ligand>
</feature>
<dbReference type="PIRSF" id="PIRSF000190">
    <property type="entry name" value="Pyd_amn-ph_oxd"/>
    <property type="match status" value="1"/>
</dbReference>
<evidence type="ECO:0000313" key="9">
    <source>
        <dbReference type="Proteomes" id="UP000243924"/>
    </source>
</evidence>
<organism evidence="8 9">
    <name type="scientific">Halopseudomonas salegens</name>
    <dbReference type="NCBI Taxonomy" id="1434072"/>
    <lineage>
        <taxon>Bacteria</taxon>
        <taxon>Pseudomonadati</taxon>
        <taxon>Pseudomonadota</taxon>
        <taxon>Gammaproteobacteria</taxon>
        <taxon>Pseudomonadales</taxon>
        <taxon>Pseudomonadaceae</taxon>
        <taxon>Halopseudomonas</taxon>
    </lineage>
</organism>
<keyword evidence="2" id="KW-0285">Flavoprotein</keyword>
<feature type="domain" description="Pyridoxamine 5'-phosphate oxidase N-terminal" evidence="6">
    <location>
        <begin position="21"/>
        <end position="131"/>
    </location>
</feature>
<dbReference type="RefSeq" id="WP_092388729.1">
    <property type="nucleotide sequence ID" value="NZ_LT629787.1"/>
</dbReference>
<sequence length="192" mass="21511">MDNPIAKFEQCWQAALADSPLQQKSAICVSTIDAQGFPAGRFVDLKAVTNDGFIFCTNLDSVKARHLQHNAKIALTAWWDHAGYQIRVVGLAQAITAAEADRFWHARNREAQLASSAFNQSEPLSRETELTTRFNQTADAHAGQPVPRPDNWGGFCVQPVSIEFLTFQNDRLHLREYFARSGDGWIKQLLQP</sequence>
<evidence type="ECO:0000259" key="7">
    <source>
        <dbReference type="Pfam" id="PF10590"/>
    </source>
</evidence>
<evidence type="ECO:0000256" key="5">
    <source>
        <dbReference type="PIRSR" id="PIRSR000190-2"/>
    </source>
</evidence>
<evidence type="ECO:0000256" key="3">
    <source>
        <dbReference type="ARBA" id="ARBA00022643"/>
    </source>
</evidence>
<dbReference type="GO" id="GO:0008615">
    <property type="term" value="P:pyridoxine biosynthetic process"/>
    <property type="evidence" value="ECO:0007669"/>
    <property type="project" value="InterPro"/>
</dbReference>
<proteinExistence type="inferred from homology"/>
<gene>
    <name evidence="8" type="ORF">SAMN05216210_3131</name>
</gene>
<feature type="binding site" evidence="5">
    <location>
        <position position="175"/>
    </location>
    <ligand>
        <name>FMN</name>
        <dbReference type="ChEBI" id="CHEBI:58210"/>
    </ligand>
</feature>
<dbReference type="STRING" id="1434072.SAMN05216210_3131"/>
<comment type="similarity">
    <text evidence="1">Belongs to the pyridoxamine 5'-phosphate oxidase family.</text>
</comment>
<keyword evidence="4" id="KW-0560">Oxidoreductase</keyword>
<protein>
    <submittedName>
        <fullName evidence="8">Pyridoxamine 5'-phosphate oxidase</fullName>
    </submittedName>
</protein>
<dbReference type="GO" id="GO:0010181">
    <property type="term" value="F:FMN binding"/>
    <property type="evidence" value="ECO:0007669"/>
    <property type="project" value="InterPro"/>
</dbReference>
<reference evidence="9" key="1">
    <citation type="submission" date="2016-10" db="EMBL/GenBank/DDBJ databases">
        <authorList>
            <person name="Varghese N."/>
            <person name="Submissions S."/>
        </authorList>
    </citation>
    <scope>NUCLEOTIDE SEQUENCE [LARGE SCALE GENOMIC DNA]</scope>
    <source>
        <strain evidence="9">CECT 8338</strain>
    </source>
</reference>
<dbReference type="InterPro" id="IPR000659">
    <property type="entry name" value="Pyridox_Oxase"/>
</dbReference>
<dbReference type="AlphaFoldDB" id="A0A1H2HLD7"/>
<evidence type="ECO:0000256" key="4">
    <source>
        <dbReference type="ARBA" id="ARBA00023002"/>
    </source>
</evidence>
<comment type="cofactor">
    <cofactor evidence="5">
        <name>FMN</name>
        <dbReference type="ChEBI" id="CHEBI:58210"/>
    </cofactor>
    <text evidence="5">Binds 1 FMN per subunit.</text>
</comment>
<dbReference type="Gene3D" id="2.30.110.10">
    <property type="entry name" value="Electron Transport, Fmn-binding Protein, Chain A"/>
    <property type="match status" value="1"/>
</dbReference>
<dbReference type="InterPro" id="IPR012349">
    <property type="entry name" value="Split_barrel_FMN-bd"/>
</dbReference>
<dbReference type="InterPro" id="IPR011576">
    <property type="entry name" value="Pyridox_Oxase_N"/>
</dbReference>
<dbReference type="Pfam" id="PF01243">
    <property type="entry name" value="PNPOx_N"/>
    <property type="match status" value="1"/>
</dbReference>
<feature type="domain" description="Pyridoxine 5'-phosphate oxidase dimerisation C-terminal" evidence="7">
    <location>
        <begin position="152"/>
        <end position="192"/>
    </location>
</feature>
<feature type="binding site" evidence="5">
    <location>
        <begin position="41"/>
        <end position="46"/>
    </location>
    <ligand>
        <name>FMN</name>
        <dbReference type="ChEBI" id="CHEBI:58210"/>
    </ligand>
</feature>
<feature type="binding site" evidence="5">
    <location>
        <position position="85"/>
    </location>
    <ligand>
        <name>FMN</name>
        <dbReference type="ChEBI" id="CHEBI:58210"/>
    </ligand>
</feature>
<dbReference type="SUPFAM" id="SSF50475">
    <property type="entry name" value="FMN-binding split barrel"/>
    <property type="match status" value="1"/>
</dbReference>
<dbReference type="PANTHER" id="PTHR10851">
    <property type="entry name" value="PYRIDOXINE-5-PHOSPHATE OXIDASE"/>
    <property type="match status" value="1"/>
</dbReference>
<dbReference type="InterPro" id="IPR019576">
    <property type="entry name" value="Pyridoxamine_oxidase_dimer_C"/>
</dbReference>
<keyword evidence="3 5" id="KW-0288">FMN</keyword>